<comment type="caution">
    <text evidence="1">The sequence shown here is derived from an EMBL/GenBank/DDBJ whole genome shotgun (WGS) entry which is preliminary data.</text>
</comment>
<dbReference type="AlphaFoldDB" id="A0AAV2TAJ1"/>
<dbReference type="Proteomes" id="UP001497525">
    <property type="component" value="Unassembled WGS sequence"/>
</dbReference>
<sequence length="300" mass="34488">MSLITHFGSSFKAFQSLIATVDEFFAHVVNIRKALDQAKASADGNDSTSPPSYKKDIFPYGFVHFHPLFDIQNEGCLLEALFKDLENEVSIMEYLEQKKNALRIQALKGLIRQMAKSRRENMLKLDRMHRENLALQIDLSAYLENRGHSDRESAEDNEEEYKECQLDVGQDEERGQLWRTLEAVESTATIFTSHRPALLEKGKVIEEELQPVSHTPTDEESKLLDIAEIAYEKIKDETPPSFVSMTSCLWKTYDKHTEALQCKINLEETVRKIHEAVSSYIKDAYEFEEALQDLADHLIQ</sequence>
<evidence type="ECO:0000313" key="2">
    <source>
        <dbReference type="Proteomes" id="UP001497525"/>
    </source>
</evidence>
<proteinExistence type="predicted"/>
<dbReference type="EMBL" id="CAXLJL010000190">
    <property type="protein sequence ID" value="CAL5134348.1"/>
    <property type="molecule type" value="Genomic_DNA"/>
</dbReference>
<accession>A0AAV2TAJ1</accession>
<reference evidence="1" key="1">
    <citation type="submission" date="2024-06" db="EMBL/GenBank/DDBJ databases">
        <authorList>
            <person name="Liu X."/>
            <person name="Lenzi L."/>
            <person name="Haldenby T S."/>
            <person name="Uol C."/>
        </authorList>
    </citation>
    <scope>NUCLEOTIDE SEQUENCE</scope>
</reference>
<gene>
    <name evidence="1" type="ORF">CDAUBV1_LOCUS7551</name>
</gene>
<organism evidence="1 2">
    <name type="scientific">Calicophoron daubneyi</name>
    <name type="common">Rumen fluke</name>
    <name type="synonym">Paramphistomum daubneyi</name>
    <dbReference type="NCBI Taxonomy" id="300641"/>
    <lineage>
        <taxon>Eukaryota</taxon>
        <taxon>Metazoa</taxon>
        <taxon>Spiralia</taxon>
        <taxon>Lophotrochozoa</taxon>
        <taxon>Platyhelminthes</taxon>
        <taxon>Trematoda</taxon>
        <taxon>Digenea</taxon>
        <taxon>Plagiorchiida</taxon>
        <taxon>Pronocephalata</taxon>
        <taxon>Paramphistomoidea</taxon>
        <taxon>Paramphistomidae</taxon>
        <taxon>Calicophoron</taxon>
    </lineage>
</organism>
<name>A0AAV2TAJ1_CALDB</name>
<protein>
    <submittedName>
        <fullName evidence="1">Uncharacterized protein</fullName>
    </submittedName>
</protein>
<evidence type="ECO:0000313" key="1">
    <source>
        <dbReference type="EMBL" id="CAL5134348.1"/>
    </source>
</evidence>